<dbReference type="GO" id="GO:0032934">
    <property type="term" value="F:sterol binding"/>
    <property type="evidence" value="ECO:0007669"/>
    <property type="project" value="InterPro"/>
</dbReference>
<dbReference type="SMART" id="SM00737">
    <property type="entry name" value="ML"/>
    <property type="match status" value="1"/>
</dbReference>
<sequence>MSHCKRLVTASFFPASVGSRSHRMGFAKAFLFLCLTVIVSSEPVQYKPCYYTGKSGKLCTVSDVKIEPCPEAAKNEPCKIKRGEYASIAFKYKIEYEPVEPLKTRAYWATVLADLPFVGMDTDLCKHTECPVVKNVDKQFNYTLDISKSFPAQKFDVKWKIWEEKAGPEKECCFMFKMKLV</sequence>
<evidence type="ECO:0000313" key="6">
    <source>
        <dbReference type="EMBL" id="CAH1390429.1"/>
    </source>
</evidence>
<dbReference type="InterPro" id="IPR039670">
    <property type="entry name" value="NPC2-like"/>
</dbReference>
<dbReference type="GO" id="GO:0005576">
    <property type="term" value="C:extracellular region"/>
    <property type="evidence" value="ECO:0007669"/>
    <property type="project" value="UniProtKB-SubCell"/>
</dbReference>
<dbReference type="EMBL" id="OV725077">
    <property type="protein sequence ID" value="CAH1390429.1"/>
    <property type="molecule type" value="Genomic_DNA"/>
</dbReference>
<evidence type="ECO:0000256" key="3">
    <source>
        <dbReference type="ARBA" id="ARBA00022525"/>
    </source>
</evidence>
<evidence type="ECO:0000256" key="4">
    <source>
        <dbReference type="SAM" id="SignalP"/>
    </source>
</evidence>
<name>A0A9P0DYJ9_NEZVI</name>
<feature type="chain" id="PRO_5040166789" description="MD-2-related lipid-recognition domain-containing protein" evidence="4">
    <location>
        <begin position="42"/>
        <end position="181"/>
    </location>
</feature>
<protein>
    <recommendedName>
        <fullName evidence="5">MD-2-related lipid-recognition domain-containing protein</fullName>
    </recommendedName>
</protein>
<gene>
    <name evidence="6" type="ORF">NEZAVI_LOCUS1635</name>
</gene>
<dbReference type="GO" id="GO:0015918">
    <property type="term" value="P:sterol transport"/>
    <property type="evidence" value="ECO:0007669"/>
    <property type="project" value="InterPro"/>
</dbReference>
<keyword evidence="7" id="KW-1185">Reference proteome</keyword>
<evidence type="ECO:0000256" key="1">
    <source>
        <dbReference type="ARBA" id="ARBA00004613"/>
    </source>
</evidence>
<dbReference type="Pfam" id="PF02221">
    <property type="entry name" value="E1_DerP2_DerF2"/>
    <property type="match status" value="1"/>
</dbReference>
<dbReference type="AlphaFoldDB" id="A0A9P0DYJ9"/>
<dbReference type="InterPro" id="IPR003172">
    <property type="entry name" value="ML_dom"/>
</dbReference>
<dbReference type="FunFam" id="2.60.40.770:FF:000001">
    <property type="entry name" value="NPC intracellular cholesterol transporter 2"/>
    <property type="match status" value="1"/>
</dbReference>
<evidence type="ECO:0000313" key="7">
    <source>
        <dbReference type="Proteomes" id="UP001152798"/>
    </source>
</evidence>
<accession>A0A9P0DYJ9</accession>
<feature type="domain" description="MD-2-related lipid-recognition" evidence="5">
    <location>
        <begin position="46"/>
        <end position="178"/>
    </location>
</feature>
<keyword evidence="3" id="KW-0964">Secreted</keyword>
<dbReference type="InterPro" id="IPR014756">
    <property type="entry name" value="Ig_E-set"/>
</dbReference>
<dbReference type="PANTHER" id="PTHR11306">
    <property type="entry name" value="NIEMANN PICK TYPE C2 PROTEIN NPC2-RELATED"/>
    <property type="match status" value="1"/>
</dbReference>
<feature type="signal peptide" evidence="4">
    <location>
        <begin position="1"/>
        <end position="41"/>
    </location>
</feature>
<dbReference type="SUPFAM" id="SSF81296">
    <property type="entry name" value="E set domains"/>
    <property type="match status" value="1"/>
</dbReference>
<dbReference type="OrthoDB" id="6576058at2759"/>
<comment type="subcellular location">
    <subcellularLocation>
        <location evidence="1">Secreted</location>
    </subcellularLocation>
</comment>
<evidence type="ECO:0000256" key="2">
    <source>
        <dbReference type="ARBA" id="ARBA00006370"/>
    </source>
</evidence>
<organism evidence="6 7">
    <name type="scientific">Nezara viridula</name>
    <name type="common">Southern green stink bug</name>
    <name type="synonym">Cimex viridulus</name>
    <dbReference type="NCBI Taxonomy" id="85310"/>
    <lineage>
        <taxon>Eukaryota</taxon>
        <taxon>Metazoa</taxon>
        <taxon>Ecdysozoa</taxon>
        <taxon>Arthropoda</taxon>
        <taxon>Hexapoda</taxon>
        <taxon>Insecta</taxon>
        <taxon>Pterygota</taxon>
        <taxon>Neoptera</taxon>
        <taxon>Paraneoptera</taxon>
        <taxon>Hemiptera</taxon>
        <taxon>Heteroptera</taxon>
        <taxon>Panheteroptera</taxon>
        <taxon>Pentatomomorpha</taxon>
        <taxon>Pentatomoidea</taxon>
        <taxon>Pentatomidae</taxon>
        <taxon>Pentatominae</taxon>
        <taxon>Nezara</taxon>
    </lineage>
</organism>
<dbReference type="Gene3D" id="2.60.40.770">
    <property type="match status" value="1"/>
</dbReference>
<dbReference type="Proteomes" id="UP001152798">
    <property type="component" value="Chromosome 1"/>
</dbReference>
<reference evidence="6" key="1">
    <citation type="submission" date="2022-01" db="EMBL/GenBank/DDBJ databases">
        <authorList>
            <person name="King R."/>
        </authorList>
    </citation>
    <scope>NUCLEOTIDE SEQUENCE</scope>
</reference>
<keyword evidence="4" id="KW-0732">Signal</keyword>
<dbReference type="PANTHER" id="PTHR11306:SF55">
    <property type="entry name" value="GEO08227P1-RELATED"/>
    <property type="match status" value="1"/>
</dbReference>
<proteinExistence type="inferred from homology"/>
<evidence type="ECO:0000259" key="5">
    <source>
        <dbReference type="SMART" id="SM00737"/>
    </source>
</evidence>
<comment type="similarity">
    <text evidence="2">Belongs to the NPC2 family.</text>
</comment>